<reference evidence="1 2" key="1">
    <citation type="submission" date="2019-03" db="EMBL/GenBank/DDBJ databases">
        <title>First draft genome of Liparis tanakae, snailfish: a comprehensive survey of snailfish specific genes.</title>
        <authorList>
            <person name="Kim W."/>
            <person name="Song I."/>
            <person name="Jeong J.-H."/>
            <person name="Kim D."/>
            <person name="Kim S."/>
            <person name="Ryu S."/>
            <person name="Song J.Y."/>
            <person name="Lee S.K."/>
        </authorList>
    </citation>
    <scope>NUCLEOTIDE SEQUENCE [LARGE SCALE GENOMIC DNA]</scope>
    <source>
        <tissue evidence="1">Muscle</tissue>
    </source>
</reference>
<gene>
    <name evidence="1" type="ORF">EYF80_019504</name>
</gene>
<dbReference type="EMBL" id="SRLO01000165">
    <property type="protein sequence ID" value="TNN70290.1"/>
    <property type="molecule type" value="Genomic_DNA"/>
</dbReference>
<accession>A0A4Z2HXN3</accession>
<dbReference type="Proteomes" id="UP000314294">
    <property type="component" value="Unassembled WGS sequence"/>
</dbReference>
<name>A0A4Z2HXN3_9TELE</name>
<evidence type="ECO:0000313" key="2">
    <source>
        <dbReference type="Proteomes" id="UP000314294"/>
    </source>
</evidence>
<sequence>MPVCKHTDGDGNFASPACLVELDQLDGGSGQRGRKLRDRRSGKEFGHLIYLQKMKGFPKIQCGVTTFLELFTLEMRKKNKSR</sequence>
<evidence type="ECO:0000313" key="1">
    <source>
        <dbReference type="EMBL" id="TNN70290.1"/>
    </source>
</evidence>
<organism evidence="1 2">
    <name type="scientific">Liparis tanakae</name>
    <name type="common">Tanaka's snailfish</name>
    <dbReference type="NCBI Taxonomy" id="230148"/>
    <lineage>
        <taxon>Eukaryota</taxon>
        <taxon>Metazoa</taxon>
        <taxon>Chordata</taxon>
        <taxon>Craniata</taxon>
        <taxon>Vertebrata</taxon>
        <taxon>Euteleostomi</taxon>
        <taxon>Actinopterygii</taxon>
        <taxon>Neopterygii</taxon>
        <taxon>Teleostei</taxon>
        <taxon>Neoteleostei</taxon>
        <taxon>Acanthomorphata</taxon>
        <taxon>Eupercaria</taxon>
        <taxon>Perciformes</taxon>
        <taxon>Cottioidei</taxon>
        <taxon>Cottales</taxon>
        <taxon>Liparidae</taxon>
        <taxon>Liparis</taxon>
    </lineage>
</organism>
<proteinExistence type="predicted"/>
<keyword evidence="2" id="KW-1185">Reference proteome</keyword>
<protein>
    <submittedName>
        <fullName evidence="1">Uncharacterized protein</fullName>
    </submittedName>
</protein>
<comment type="caution">
    <text evidence="1">The sequence shown here is derived from an EMBL/GenBank/DDBJ whole genome shotgun (WGS) entry which is preliminary data.</text>
</comment>
<dbReference type="AlphaFoldDB" id="A0A4Z2HXN3"/>